<evidence type="ECO:0000313" key="1">
    <source>
        <dbReference type="EMBL" id="KAJ8895177.1"/>
    </source>
</evidence>
<dbReference type="Proteomes" id="UP001159363">
    <property type="component" value="Chromosome 1"/>
</dbReference>
<accession>A0ABQ9IFD0</accession>
<evidence type="ECO:0000313" key="2">
    <source>
        <dbReference type="Proteomes" id="UP001159363"/>
    </source>
</evidence>
<keyword evidence="2" id="KW-1185">Reference proteome</keyword>
<proteinExistence type="predicted"/>
<organism evidence="1 2">
    <name type="scientific">Dryococelus australis</name>
    <dbReference type="NCBI Taxonomy" id="614101"/>
    <lineage>
        <taxon>Eukaryota</taxon>
        <taxon>Metazoa</taxon>
        <taxon>Ecdysozoa</taxon>
        <taxon>Arthropoda</taxon>
        <taxon>Hexapoda</taxon>
        <taxon>Insecta</taxon>
        <taxon>Pterygota</taxon>
        <taxon>Neoptera</taxon>
        <taxon>Polyneoptera</taxon>
        <taxon>Phasmatodea</taxon>
        <taxon>Verophasmatodea</taxon>
        <taxon>Anareolatae</taxon>
        <taxon>Phasmatidae</taxon>
        <taxon>Eurycanthinae</taxon>
        <taxon>Dryococelus</taxon>
    </lineage>
</organism>
<reference evidence="1 2" key="1">
    <citation type="submission" date="2023-02" db="EMBL/GenBank/DDBJ databases">
        <title>LHISI_Scaffold_Assembly.</title>
        <authorList>
            <person name="Stuart O.P."/>
            <person name="Cleave R."/>
            <person name="Magrath M.J.L."/>
            <person name="Mikheyev A.S."/>
        </authorList>
    </citation>
    <scope>NUCLEOTIDE SEQUENCE [LARGE SCALE GENOMIC DNA]</scope>
    <source>
        <strain evidence="1">Daus_M_001</strain>
        <tissue evidence="1">Leg muscle</tissue>
    </source>
</reference>
<protein>
    <submittedName>
        <fullName evidence="1">Uncharacterized protein</fullName>
    </submittedName>
</protein>
<dbReference type="EMBL" id="JARBHB010000001">
    <property type="protein sequence ID" value="KAJ8895177.1"/>
    <property type="molecule type" value="Genomic_DNA"/>
</dbReference>
<comment type="caution">
    <text evidence="1">The sequence shown here is derived from an EMBL/GenBank/DDBJ whole genome shotgun (WGS) entry which is preliminary data.</text>
</comment>
<name>A0ABQ9IFD0_9NEOP</name>
<sequence length="618" mass="69285">MNNYFEKLGKLKSGWPDQESQPGPPGYKTSIRPLRQLFRGTVAERLARSLPTKAIQIQSPAGSLRIFARGNRAGRCRWLVGFLANLPFPHPFIPALFHTYLNHRHRLDFKSRSNLFTHYAPYPWFFIVGIPLKKVITEVVKLGLVFAPEAAKKKLATNINSEKNEALERAPKITQFWKTQFSLVRSPQGRRDRKCLRTGCALTSSRDRVYVSLSTPFDPSVINEQVLLCGIIDSVPNMAAAADYTQCIRLAVLWQRVNDTACFGTKGQSEGNRRSRENLPTSDIVQHESQLRESHNRFYIESKWWLGLLALSCSYDREQAITPSSQSSPLPSARRSPLSCLAGDSAPPSEGLIDRERFSEWSASGLCSSLLTAALPAQRRATVSSAHSVSVVFATQCRLIASTQRAPCRREIFIADLSENWRVFNGLAYRWHFSHNLNTTANARKRAIALSDSEGVQVNATNISKAPRPLAPYWMYNYPVWSRRFYGKPPPPPRRWEQSGVEVEPLASWSSLVAVPRVAGSKMAASRHCTSLIQLRFEETVSAKFQPHISNNAKSAGGNLLIYIPMEKCFDVAKSNHSGISASSSFRHPVESSFQPFGAVAFDVIVLSASRYFRRRGK</sequence>
<gene>
    <name evidence="1" type="ORF">PR048_000502</name>
</gene>